<dbReference type="Pfam" id="PF01565">
    <property type="entry name" value="FAD_binding_4"/>
    <property type="match status" value="1"/>
</dbReference>
<keyword evidence="7" id="KW-1185">Reference proteome</keyword>
<feature type="domain" description="FAD-binding PCMH-type" evidence="5">
    <location>
        <begin position="87"/>
        <end position="274"/>
    </location>
</feature>
<dbReference type="SUPFAM" id="SSF55103">
    <property type="entry name" value="FAD-linked oxidases, C-terminal domain"/>
    <property type="match status" value="1"/>
</dbReference>
<dbReference type="PANTHER" id="PTHR11748:SF114">
    <property type="entry name" value="ARYL-ALCOHOL OXIDASE VANILLYL-ALCOHOL OXIDASE (AFU_ORTHOLOGUE AFUA_3G09500)-RELATED"/>
    <property type="match status" value="1"/>
</dbReference>
<organism evidence="6 7">
    <name type="scientific">Sporothrix eucalyptigena</name>
    <dbReference type="NCBI Taxonomy" id="1812306"/>
    <lineage>
        <taxon>Eukaryota</taxon>
        <taxon>Fungi</taxon>
        <taxon>Dikarya</taxon>
        <taxon>Ascomycota</taxon>
        <taxon>Pezizomycotina</taxon>
        <taxon>Sordariomycetes</taxon>
        <taxon>Sordariomycetidae</taxon>
        <taxon>Ophiostomatales</taxon>
        <taxon>Ophiostomataceae</taxon>
        <taxon>Sporothrix</taxon>
    </lineage>
</organism>
<dbReference type="Gene3D" id="3.30.465.10">
    <property type="match status" value="1"/>
</dbReference>
<evidence type="ECO:0000256" key="3">
    <source>
        <dbReference type="ARBA" id="ARBA00022827"/>
    </source>
</evidence>
<dbReference type="InterPro" id="IPR016169">
    <property type="entry name" value="FAD-bd_PCMH_sub2"/>
</dbReference>
<evidence type="ECO:0000313" key="6">
    <source>
        <dbReference type="EMBL" id="CAK7234970.1"/>
    </source>
</evidence>
<dbReference type="InterPro" id="IPR016166">
    <property type="entry name" value="FAD-bd_PCMH"/>
</dbReference>
<comment type="caution">
    <text evidence="6">The sequence shown here is derived from an EMBL/GenBank/DDBJ whole genome shotgun (WGS) entry which is preliminary data.</text>
</comment>
<dbReference type="Gene3D" id="3.30.43.10">
    <property type="entry name" value="Uridine Diphospho-n-acetylenolpyruvylglucosamine Reductase, domain 2"/>
    <property type="match status" value="1"/>
</dbReference>
<evidence type="ECO:0000313" key="7">
    <source>
        <dbReference type="Proteomes" id="UP001642482"/>
    </source>
</evidence>
<comment type="cofactor">
    <cofactor evidence="1">
        <name>FAD</name>
        <dbReference type="ChEBI" id="CHEBI:57692"/>
    </cofactor>
</comment>
<evidence type="ECO:0000256" key="2">
    <source>
        <dbReference type="ARBA" id="ARBA00022630"/>
    </source>
</evidence>
<dbReference type="SUPFAM" id="SSF56176">
    <property type="entry name" value="FAD-binding/transporter-associated domain-like"/>
    <property type="match status" value="1"/>
</dbReference>
<proteinExistence type="predicted"/>
<gene>
    <name evidence="6" type="ORF">SEUCBS140593_009126</name>
</gene>
<dbReference type="InterPro" id="IPR016167">
    <property type="entry name" value="FAD-bd_PCMH_sub1"/>
</dbReference>
<dbReference type="Pfam" id="PF02913">
    <property type="entry name" value="FAD-oxidase_C"/>
    <property type="match status" value="1"/>
</dbReference>
<name>A0ABP0CS75_9PEZI</name>
<reference evidence="6 7" key="1">
    <citation type="submission" date="2024-01" db="EMBL/GenBank/DDBJ databases">
        <authorList>
            <person name="Allen C."/>
            <person name="Tagirdzhanova G."/>
        </authorList>
    </citation>
    <scope>NUCLEOTIDE SEQUENCE [LARGE SCALE GENOMIC DNA]</scope>
</reference>
<evidence type="ECO:0000256" key="4">
    <source>
        <dbReference type="ARBA" id="ARBA00023002"/>
    </source>
</evidence>
<dbReference type="InterPro" id="IPR036318">
    <property type="entry name" value="FAD-bd_PCMH-like_sf"/>
</dbReference>
<keyword evidence="2" id="KW-0285">Flavoprotein</keyword>
<dbReference type="InterPro" id="IPR016170">
    <property type="entry name" value="Cytok_DH_C_sf"/>
</dbReference>
<protein>
    <recommendedName>
        <fullName evidence="5">FAD-binding PCMH-type domain-containing protein</fullName>
    </recommendedName>
</protein>
<evidence type="ECO:0000259" key="5">
    <source>
        <dbReference type="PROSITE" id="PS51387"/>
    </source>
</evidence>
<dbReference type="PROSITE" id="PS51387">
    <property type="entry name" value="FAD_PCMH"/>
    <property type="match status" value="1"/>
</dbReference>
<dbReference type="PANTHER" id="PTHR11748">
    <property type="entry name" value="D-LACTATE DEHYDROGENASE"/>
    <property type="match status" value="1"/>
</dbReference>
<keyword evidence="3" id="KW-0274">FAD</keyword>
<accession>A0ABP0CS75</accession>
<dbReference type="Proteomes" id="UP001642482">
    <property type="component" value="Unassembled WGS sequence"/>
</dbReference>
<keyword evidence="4" id="KW-0560">Oxidoreductase</keyword>
<dbReference type="EMBL" id="CAWUHD010000141">
    <property type="protein sequence ID" value="CAK7234970.1"/>
    <property type="molecule type" value="Genomic_DNA"/>
</dbReference>
<dbReference type="InterPro" id="IPR006094">
    <property type="entry name" value="Oxid_FAD_bind_N"/>
</dbReference>
<evidence type="ECO:0000256" key="1">
    <source>
        <dbReference type="ARBA" id="ARBA00001974"/>
    </source>
</evidence>
<dbReference type="Gene3D" id="3.40.462.10">
    <property type="entry name" value="FAD-linked oxidases, C-terminal domain"/>
    <property type="match status" value="1"/>
</dbReference>
<dbReference type="InterPro" id="IPR016171">
    <property type="entry name" value="Vanillyl_alc_oxidase_C-sub2"/>
</dbReference>
<dbReference type="InterPro" id="IPR016164">
    <property type="entry name" value="FAD-linked_Oxase-like_C"/>
</dbReference>
<dbReference type="Gene3D" id="1.10.45.10">
    <property type="entry name" value="Vanillyl-alcohol Oxidase, Chain A, domain 4"/>
    <property type="match status" value="1"/>
</dbReference>
<sequence>MATRRPFSLALHDDENKLADAVMDKWIATAAADPTIEVRPPGLDEAAWTTVLSEFRAILGPDGVLVGGDQAGRYADPYAELEPAEERENRASAATLFPATVEQVQGVLRVCNAHSVPLWTVSRGRNLGYGGPAARVKGSVIVDLQRMNRVLEVNDKFAYYTVEPGVTFFELYRAIQEQNKAVWMSCPALGWGSVVGNALDRGWGYTPAGDHANHVCGIEVVLADGTLVRTGMGAVDGSPVWPLFRGGFGPSYEGMFSQSNFGIVTKMSLWATPSPEGFITCNVEVASEDGLAPMLDAFRDLLLHDAIQNHPLIGNLPRKMVEHKPRSAWYSGPGAVPDNRLREIQKELGCGYWSGRWALYGPREIVDANLKRCEAAFSCVPGAHMTSKAYFPPAGKRYLSSTDLPIEARTGETGTPSLNVLRAVEYKSLDGGHLGFSPVLPPDGKLAQQFYDEAKALCVAHGFDYFGGLHLYPRHLIMITMIFFDRQSANDRQQAGVLFRRLVAMARKYGYSEYRAHVDYMDLVADQFDFNGGSLRKLSERIKDVLDANGILSPGKQGIWPAAYRSKAKEAADTATANGTNDTNGVACDIEVEETST</sequence>
<dbReference type="InterPro" id="IPR004113">
    <property type="entry name" value="FAD-bd_oxidored_4_C"/>
</dbReference>